<evidence type="ECO:0000256" key="1">
    <source>
        <dbReference type="SAM" id="MobiDB-lite"/>
    </source>
</evidence>
<accession>A0A1E1J4L2</accession>
<feature type="region of interest" description="Disordered" evidence="1">
    <location>
        <begin position="484"/>
        <end position="505"/>
    </location>
</feature>
<feature type="compositionally biased region" description="Polar residues" evidence="1">
    <location>
        <begin position="1059"/>
        <end position="1069"/>
    </location>
</feature>
<sequence>MSKTEREDFAVAFTRAATDAADDLLQGGRCATGLQRSCNLSAWTEYLVGLRDAPPSNAMVGPHESGSASMRTLLSAAGPRLTSDFEGAQEMFLHHIFDDAKEVALYSTTRRPEAFLRPEPAATGGAPEGGFQWQLMPLSAALKDMETVLQDMLRHEQQCCVKGESAGLSANSVVRFWRAMLEQAFLAQYCDLEALNYGDVAAPGATQHWLHHIYPYDYSRQPAELRRRLERGIRALLCASAYTLHIHWEQHMARHPPSDDAAKILGLEFVMLWWWANPDQIPIELSLAATRLPPPTLQSLRQREFSAESPVLERHGDGKQPTLTPPQGVNISITPVSVEQHLKHYLALLSDSASTDARTHPQSEQQLQRQRRRRAVLRHGGLLCPAAMFPPAYQDALCAHLTRVHSRKKITTCPLFPRLVEVALAVATSSSAAPCADGGSSSSIPPSQRESLSAAARRGREIALQLCQEWLWPVICGRASPHAVPSTGQPLLRSGTTATHASPRPTSMEAVKDWAVLIAAVAAVSQVRGNLLALRRASGANTRERSDRAHRAAISGAGCSGTEESLAVASERATSLARVRNHLYLPLMRALLIGPADVPSTDDERVLDVSGATAPTDMPGWVALVFACVAACFEEAGMLQHDIARQPATPARLWCLLFHSMCDTFPNVFHSGSTVTIMWTLLALEGVCAGPSLYYSTYRPTTTGKAQTMSAWLSTVAAWNGSEVLAAEFLQLAGLPSCAEESKATTACTLCPRTERCQRTAFVISAAMVEALANDGGLRGSGVGASTTQLRHGRRHGRVTPLPSFASAPSPALPLQLSSPAELAQAQAYLTSCVELSEEVVTVSIEIFRRYATLPVLVPDVETLSSIEPIASAAHVGEERHSRSRGKPPTETALLRPQRHPSLMVLLRLLQVVAMFGEAGSPADADGSGLVNCVVDDVIGACHPVVDVHLRKLRAYAAAVSGRSGALALLHNETIRGALNDLSPSLGRQRLMKALLWSGLPAAAPEKGEEAEVAVYGSGSLAWYVLERNQQRFLAFTPPSASAAAFIDTTEDEHHKRQLSSTHDASETGNDAADDANSFAEVVSCLDEVLRHLWQLAIAIPDAGRIALCLYPCMDDGLMGRSGPDTSTSSSETVVNRSGEGASVPTNCGSDGVVDNESDSAPANSDEDALPTLHAATTGADRPDALTYKSVAVLESTADDFLEAEVERVDTPADWNGSNLHVDVDCDDGVVAVMPAAYGAHAPLVTASLWDSCAAVRSSATRHAERRKDGVVTTTGIGEGLNANHQDSSEGAGECNTVTHLGDHRALAQTLLLATPAAQHIFYSLLDVLSWTVMPQTSSADTTTGLALACPLGHAHLPGDRGRHWCERLAANYGKCVSVWEAHCTLTKESTTATPGAAALCRPQTMEHVALLLLQSCPDVYVVGLLLLAMAGGTEDPQRMSPSALEAFARRVQGAGSLLPWSVESSVAQLLFHAGVTAAGVQRWRGMHRSKVDSESRCGRGGAASTALVHVAVHRNLLQSVQRKVSTLSRCGGTSDLASNVKHDLLLSIGSLLLCSLEQRSAEGSRCRALYRYNAYVNEFLLHCMPGAEESGFAPSSPPTKGKVITALRVVLPSVQLSSPSPGSTPPQQMASLRLAWQRRMGCTEKAALRSSFRSRDLHVTPDMAKGTRSNTSLHTTKSELNEDDANHYVAAFA</sequence>
<feature type="compositionally biased region" description="Basic and acidic residues" evidence="1">
    <location>
        <begin position="305"/>
        <end position="318"/>
    </location>
</feature>
<feature type="region of interest" description="Disordered" evidence="1">
    <location>
        <begin position="1049"/>
        <end position="1073"/>
    </location>
</feature>
<feature type="compositionally biased region" description="Polar residues" evidence="1">
    <location>
        <begin position="1124"/>
        <end position="1136"/>
    </location>
</feature>
<feature type="region of interest" description="Disordered" evidence="1">
    <location>
        <begin position="432"/>
        <end position="452"/>
    </location>
</feature>
<organism evidence="2">
    <name type="scientific">Leishmania guyanensis</name>
    <dbReference type="NCBI Taxonomy" id="5670"/>
    <lineage>
        <taxon>Eukaryota</taxon>
        <taxon>Discoba</taxon>
        <taxon>Euglenozoa</taxon>
        <taxon>Kinetoplastea</taxon>
        <taxon>Metakinetoplastina</taxon>
        <taxon>Trypanosomatida</taxon>
        <taxon>Trypanosomatidae</taxon>
        <taxon>Leishmaniinae</taxon>
        <taxon>Leishmania</taxon>
        <taxon>Leishmania guyanensis species complex</taxon>
    </lineage>
</organism>
<feature type="region of interest" description="Disordered" evidence="1">
    <location>
        <begin position="305"/>
        <end position="329"/>
    </location>
</feature>
<feature type="region of interest" description="Disordered" evidence="1">
    <location>
        <begin position="1264"/>
        <end position="1293"/>
    </location>
</feature>
<protein>
    <submittedName>
        <fullName evidence="2">Uncharacterized protein</fullName>
    </submittedName>
</protein>
<feature type="compositionally biased region" description="Polar residues" evidence="1">
    <location>
        <begin position="486"/>
        <end position="500"/>
    </location>
</feature>
<feature type="region of interest" description="Disordered" evidence="1">
    <location>
        <begin position="1662"/>
        <end position="1682"/>
    </location>
</feature>
<name>A0A1E1J4L2_LEIGU</name>
<dbReference type="EMBL" id="CALQ01001585">
    <property type="protein sequence ID" value="CCM18537.1"/>
    <property type="molecule type" value="Genomic_DNA"/>
</dbReference>
<proteinExistence type="predicted"/>
<reference evidence="2" key="1">
    <citation type="submission" date="2012-08" db="EMBL/GenBank/DDBJ databases">
        <title>Comparative genomics of metastatic and non-metastatic Leishmania guyanensis provides insights into polygenic factors involved in Leishmania RNA virus infection.</title>
        <authorList>
            <person name="Smith D."/>
            <person name="Hertz-Fowler C."/>
            <person name="Martin R."/>
            <person name="Dickens N."/>
            <person name="Fasel N."/>
            <person name="Falquet L."/>
            <person name="Beverley S."/>
            <person name="Zangger H."/>
            <person name="Calderon-Copete S."/>
            <person name="Mottram J."/>
            <person name="Xenarios I."/>
        </authorList>
    </citation>
    <scope>NUCLEOTIDE SEQUENCE</scope>
    <source>
        <strain evidence="2">MHOM/BR/75/M4147/SSU:IR2SAT-LUC</strain>
    </source>
</reference>
<evidence type="ECO:0000313" key="2">
    <source>
        <dbReference type="EMBL" id="CCM18537.1"/>
    </source>
</evidence>
<feature type="region of interest" description="Disordered" evidence="1">
    <location>
        <begin position="1122"/>
        <end position="1168"/>
    </location>
</feature>
<gene>
    <name evidence="2" type="primary">LgM4147LRVhigh.33.01950.00400</name>
    <name evidence="2" type="ORF">BN36_3360260</name>
</gene>
<feature type="region of interest" description="Disordered" evidence="1">
    <location>
        <begin position="875"/>
        <end position="894"/>
    </location>
</feature>
<feature type="region of interest" description="Disordered" evidence="1">
    <location>
        <begin position="353"/>
        <end position="372"/>
    </location>
</feature>
<feature type="compositionally biased region" description="Low complexity" evidence="1">
    <location>
        <begin position="440"/>
        <end position="452"/>
    </location>
</feature>